<reference evidence="4" key="1">
    <citation type="submission" date="2016-10" db="EMBL/GenBank/DDBJ databases">
        <authorList>
            <person name="Varghese N."/>
            <person name="Submissions S."/>
        </authorList>
    </citation>
    <scope>NUCLEOTIDE SEQUENCE [LARGE SCALE GENOMIC DNA]</scope>
    <source>
        <strain evidence="4">CGMCC 1.3703</strain>
    </source>
</reference>
<evidence type="ECO:0000256" key="2">
    <source>
        <dbReference type="SAM" id="Phobius"/>
    </source>
</evidence>
<proteinExistence type="predicted"/>
<feature type="transmembrane region" description="Helical" evidence="2">
    <location>
        <begin position="76"/>
        <end position="95"/>
    </location>
</feature>
<protein>
    <submittedName>
        <fullName evidence="3">Uncharacterized protein</fullName>
    </submittedName>
</protein>
<evidence type="ECO:0000256" key="1">
    <source>
        <dbReference type="SAM" id="MobiDB-lite"/>
    </source>
</evidence>
<dbReference type="OrthoDB" id="2969445at2"/>
<gene>
    <name evidence="3" type="ORF">SAMN05421677_11787</name>
</gene>
<feature type="region of interest" description="Disordered" evidence="1">
    <location>
        <begin position="1"/>
        <end position="20"/>
    </location>
</feature>
<keyword evidence="2" id="KW-1133">Transmembrane helix</keyword>
<dbReference type="EMBL" id="FNIZ01000017">
    <property type="protein sequence ID" value="SDP38653.1"/>
    <property type="molecule type" value="Genomic_DNA"/>
</dbReference>
<feature type="transmembrane region" description="Helical" evidence="2">
    <location>
        <begin position="50"/>
        <end position="70"/>
    </location>
</feature>
<dbReference type="STRING" id="240303.SAMN05421677_11787"/>
<keyword evidence="2" id="KW-0812">Transmembrane</keyword>
<dbReference type="RefSeq" id="WP_089653902.1">
    <property type="nucleotide sequence ID" value="NZ_FNIZ01000017.1"/>
</dbReference>
<organism evidence="3 4">
    <name type="scientific">Halobacillus aidingensis</name>
    <dbReference type="NCBI Taxonomy" id="240303"/>
    <lineage>
        <taxon>Bacteria</taxon>
        <taxon>Bacillati</taxon>
        <taxon>Bacillota</taxon>
        <taxon>Bacilli</taxon>
        <taxon>Bacillales</taxon>
        <taxon>Bacillaceae</taxon>
        <taxon>Halobacillus</taxon>
    </lineage>
</organism>
<evidence type="ECO:0000313" key="3">
    <source>
        <dbReference type="EMBL" id="SDP38653.1"/>
    </source>
</evidence>
<keyword evidence="4" id="KW-1185">Reference proteome</keyword>
<dbReference type="Pfam" id="PF17280">
    <property type="entry name" value="DUF5345"/>
    <property type="match status" value="1"/>
</dbReference>
<accession>A0A1H0SA58</accession>
<dbReference type="AlphaFoldDB" id="A0A1H0SA58"/>
<evidence type="ECO:0000313" key="4">
    <source>
        <dbReference type="Proteomes" id="UP000198860"/>
    </source>
</evidence>
<dbReference type="Proteomes" id="UP000198860">
    <property type="component" value="Unassembled WGS sequence"/>
</dbReference>
<name>A0A1H0SA58_HALAD</name>
<keyword evidence="2" id="KW-0472">Membrane</keyword>
<dbReference type="InterPro" id="IPR035238">
    <property type="entry name" value="DUF5345"/>
</dbReference>
<sequence length="106" mass="13117">MTDEKTPKKLEERLQEAARHTEEQMELTEPSLSYFENLIEEQTALWYRRLWFELTCLWGMAFIFISFLIFSFFYVPLLFVFAQITSIIILIRYFYKERYEMVEMRQ</sequence>